<dbReference type="Pfam" id="PF04367">
    <property type="entry name" value="DUF502"/>
    <property type="match status" value="1"/>
</dbReference>
<protein>
    <recommendedName>
        <fullName evidence="4">DUF502 domain-containing protein</fullName>
    </recommendedName>
</protein>
<evidence type="ECO:0008006" key="4">
    <source>
        <dbReference type="Google" id="ProtNLM"/>
    </source>
</evidence>
<evidence type="ECO:0000313" key="3">
    <source>
        <dbReference type="Proteomes" id="UP000009374"/>
    </source>
</evidence>
<keyword evidence="1" id="KW-0472">Membrane</keyword>
<evidence type="ECO:0000313" key="2">
    <source>
        <dbReference type="EMBL" id="EES53588.1"/>
    </source>
</evidence>
<accession>C6HUX7</accession>
<name>C6HUX7_9BACT</name>
<keyword evidence="1" id="KW-1133">Transmembrane helix</keyword>
<feature type="transmembrane region" description="Helical" evidence="1">
    <location>
        <begin position="20"/>
        <end position="41"/>
    </location>
</feature>
<gene>
    <name evidence="2" type="ORF">UBAL3_74420045</name>
</gene>
<keyword evidence="3" id="KW-1185">Reference proteome</keyword>
<sequence length="215" mass="23523">MGWIQSSGDRIRATLKTQFITGLVIVLPVALSGYIFYRIFLFLDSLLDPLVTFVVGRPIPGLGVAVLLGIIFLTGIVATNVIGRKIVSFLEGGLTHIPIFKKLYTAVKTMLEAFSPSGGKGFRKVVLAEYPKAGAYTMGFLTQWVILDGDPVRYASIFFPSNNLYIGVQAFVPESMVRETGIPVEEGIRMILSGGLGMPERLPVVRGSEEVYHDH</sequence>
<feature type="transmembrane region" description="Helical" evidence="1">
    <location>
        <begin position="61"/>
        <end position="82"/>
    </location>
</feature>
<evidence type="ECO:0000256" key="1">
    <source>
        <dbReference type="SAM" id="Phobius"/>
    </source>
</evidence>
<organism evidence="2 3">
    <name type="scientific">Leptospirillum ferrodiazotrophum</name>
    <dbReference type="NCBI Taxonomy" id="412449"/>
    <lineage>
        <taxon>Bacteria</taxon>
        <taxon>Pseudomonadati</taxon>
        <taxon>Nitrospirota</taxon>
        <taxon>Nitrospiria</taxon>
        <taxon>Nitrospirales</taxon>
        <taxon>Nitrospiraceae</taxon>
        <taxon>Leptospirillum</taxon>
    </lineage>
</organism>
<dbReference type="EMBL" id="GG693859">
    <property type="protein sequence ID" value="EES53588.1"/>
    <property type="molecule type" value="Genomic_DNA"/>
</dbReference>
<dbReference type="PANTHER" id="PTHR31876:SF26">
    <property type="entry name" value="PROTEIN LIKE COV 2"/>
    <property type="match status" value="1"/>
</dbReference>
<keyword evidence="1" id="KW-0812">Transmembrane</keyword>
<reference evidence="2 3" key="1">
    <citation type="journal article" date="2009" name="Appl. Environ. Microbiol.">
        <title>Community genomic and proteomic analyses of chemoautotrophic iron-oxidizing "Leptospirillum rubarum" (Group II) and "Leptospirillum ferrodiazotrophum" (Group III) bacteria in acid mine drainage biofilms.</title>
        <authorList>
            <person name="Goltsman D.S."/>
            <person name="Denef V.J."/>
            <person name="Singer S.W."/>
            <person name="VerBerkmoes N.C."/>
            <person name="Lefsrud M."/>
            <person name="Mueller R.S."/>
            <person name="Dick G.J."/>
            <person name="Sun C.L."/>
            <person name="Wheeler K.E."/>
            <person name="Zemla A."/>
            <person name="Baker B.J."/>
            <person name="Hauser L."/>
            <person name="Land M."/>
            <person name="Shah M.B."/>
            <person name="Thelen M.P."/>
            <person name="Hettich R.L."/>
            <person name="Banfield J.F."/>
        </authorList>
    </citation>
    <scope>NUCLEOTIDE SEQUENCE [LARGE SCALE GENOMIC DNA]</scope>
</reference>
<dbReference type="InterPro" id="IPR007462">
    <property type="entry name" value="COV1-like"/>
</dbReference>
<dbReference type="PANTHER" id="PTHR31876">
    <property type="entry name" value="COV-LIKE PROTEIN 1"/>
    <property type="match status" value="1"/>
</dbReference>
<dbReference type="Proteomes" id="UP000009374">
    <property type="component" value="Unassembled WGS sequence"/>
</dbReference>
<proteinExistence type="predicted"/>
<dbReference type="AlphaFoldDB" id="C6HUX7"/>